<name>A0A4R5Y6Z0_9MICC</name>
<sequence length="156" mass="17103">MENPEARLTVVGIEGSFGVLHYAVLTIAADDHQTGEQRNPSLWMAEDLLARGFRPVRNDDVEDIVLKAQLADGSMRCQVCTKGLIALLVDDNVVWSRQVDPAEPQTAVWLEAARTRELTIISGDLFHADKGGSADSWKPHVMAKVPTTSSDYTISD</sequence>
<protein>
    <submittedName>
        <fullName evidence="1">Uncharacterized protein</fullName>
    </submittedName>
</protein>
<comment type="caution">
    <text evidence="1">The sequence shown here is derived from an EMBL/GenBank/DDBJ whole genome shotgun (WGS) entry which is preliminary data.</text>
</comment>
<reference evidence="1 2" key="1">
    <citation type="submission" date="2019-03" db="EMBL/GenBank/DDBJ databases">
        <title>Genome Sequencing and Assembly of Various Microbes Isolated from Partially Reclaimed Soil and Acid Mine Drainage (AMD) Site.</title>
        <authorList>
            <person name="Steinbock B."/>
            <person name="Bechtold R."/>
            <person name="Sevigny J.L."/>
            <person name="Thomas D."/>
            <person name="Cuthill L.R."/>
            <person name="Aveiro Johannsen E.J."/>
            <person name="Thomas K."/>
            <person name="Ghosh A."/>
        </authorList>
    </citation>
    <scope>NUCLEOTIDE SEQUENCE [LARGE SCALE GENOMIC DNA]</scope>
    <source>
        <strain evidence="1 2">S-A1</strain>
    </source>
</reference>
<dbReference type="EMBL" id="SMZQ01000003">
    <property type="protein sequence ID" value="TDL38872.1"/>
    <property type="molecule type" value="Genomic_DNA"/>
</dbReference>
<evidence type="ECO:0000313" key="2">
    <source>
        <dbReference type="Proteomes" id="UP000294621"/>
    </source>
</evidence>
<dbReference type="Proteomes" id="UP000294621">
    <property type="component" value="Unassembled WGS sequence"/>
</dbReference>
<dbReference type="AlphaFoldDB" id="A0A4R5Y6Z0"/>
<proteinExistence type="predicted"/>
<accession>A0A4R5Y6Z0</accession>
<dbReference type="RefSeq" id="WP_133347989.1">
    <property type="nucleotide sequence ID" value="NZ_SMZQ01000003.1"/>
</dbReference>
<evidence type="ECO:0000313" key="1">
    <source>
        <dbReference type="EMBL" id="TDL38872.1"/>
    </source>
</evidence>
<gene>
    <name evidence="1" type="ORF">E2R57_08035</name>
</gene>
<dbReference type="OrthoDB" id="4966808at2"/>
<organism evidence="1 2">
    <name type="scientific">Arthrobacter nitrophenolicus</name>
    <dbReference type="NCBI Taxonomy" id="683150"/>
    <lineage>
        <taxon>Bacteria</taxon>
        <taxon>Bacillati</taxon>
        <taxon>Actinomycetota</taxon>
        <taxon>Actinomycetes</taxon>
        <taxon>Micrococcales</taxon>
        <taxon>Micrococcaceae</taxon>
        <taxon>Arthrobacter</taxon>
    </lineage>
</organism>